<sequence length="288" mass="32874">MTCKVDSTMNSELLNPYTAEEVTIAIPTWPPSNLPDPMNKNWGNLGHTTLKLDISKAYDKVEWSFLRAMLAKQFWRLNVKPDLLVGKIIRARYFSGFFILEAELGSRPSYTWCSILSTKELVKVGLLWRIGKGRTTRIWIDPWIPHAPAFRPCNRLEPLPPPTTVHHLFDPATQDWNRDLIESLFEPTESAPILSIPLSRFELQAELIWHYMRSSVFSVKSAYHLACNNAGASNPTSSSFSCPSVVKGWKSFWQAKIPNKIRVFIWRICTDSLPVGVNLQHRIPTLTP</sequence>
<evidence type="ECO:0000313" key="2">
    <source>
        <dbReference type="EMBL" id="KAL0385485.1"/>
    </source>
</evidence>
<dbReference type="EMBL" id="JACGWJ010000012">
    <property type="protein sequence ID" value="KAL0385485.1"/>
    <property type="molecule type" value="Genomic_DNA"/>
</dbReference>
<gene>
    <name evidence="2" type="ORF">Sradi_2942800</name>
</gene>
<dbReference type="Pfam" id="PF13966">
    <property type="entry name" value="zf-RVT"/>
    <property type="match status" value="1"/>
</dbReference>
<feature type="domain" description="Reverse transcriptase zinc-binding" evidence="1">
    <location>
        <begin position="217"/>
        <end position="284"/>
    </location>
</feature>
<proteinExistence type="predicted"/>
<reference evidence="2" key="1">
    <citation type="submission" date="2020-06" db="EMBL/GenBank/DDBJ databases">
        <authorList>
            <person name="Li T."/>
            <person name="Hu X."/>
            <person name="Zhang T."/>
            <person name="Song X."/>
            <person name="Zhang H."/>
            <person name="Dai N."/>
            <person name="Sheng W."/>
            <person name="Hou X."/>
            <person name="Wei L."/>
        </authorList>
    </citation>
    <scope>NUCLEOTIDE SEQUENCE</scope>
    <source>
        <strain evidence="2">G02</strain>
        <tissue evidence="2">Leaf</tissue>
    </source>
</reference>
<name>A0AAW2S084_SESRA</name>
<organism evidence="2">
    <name type="scientific">Sesamum radiatum</name>
    <name type="common">Black benniseed</name>
    <dbReference type="NCBI Taxonomy" id="300843"/>
    <lineage>
        <taxon>Eukaryota</taxon>
        <taxon>Viridiplantae</taxon>
        <taxon>Streptophyta</taxon>
        <taxon>Embryophyta</taxon>
        <taxon>Tracheophyta</taxon>
        <taxon>Spermatophyta</taxon>
        <taxon>Magnoliopsida</taxon>
        <taxon>eudicotyledons</taxon>
        <taxon>Gunneridae</taxon>
        <taxon>Pentapetalae</taxon>
        <taxon>asterids</taxon>
        <taxon>lamiids</taxon>
        <taxon>Lamiales</taxon>
        <taxon>Pedaliaceae</taxon>
        <taxon>Sesamum</taxon>
    </lineage>
</organism>
<reference evidence="2" key="2">
    <citation type="journal article" date="2024" name="Plant">
        <title>Genomic evolution and insights into agronomic trait innovations of Sesamum species.</title>
        <authorList>
            <person name="Miao H."/>
            <person name="Wang L."/>
            <person name="Qu L."/>
            <person name="Liu H."/>
            <person name="Sun Y."/>
            <person name="Le M."/>
            <person name="Wang Q."/>
            <person name="Wei S."/>
            <person name="Zheng Y."/>
            <person name="Lin W."/>
            <person name="Duan Y."/>
            <person name="Cao H."/>
            <person name="Xiong S."/>
            <person name="Wang X."/>
            <person name="Wei L."/>
            <person name="Li C."/>
            <person name="Ma Q."/>
            <person name="Ju M."/>
            <person name="Zhao R."/>
            <person name="Li G."/>
            <person name="Mu C."/>
            <person name="Tian Q."/>
            <person name="Mei H."/>
            <person name="Zhang T."/>
            <person name="Gao T."/>
            <person name="Zhang H."/>
        </authorList>
    </citation>
    <scope>NUCLEOTIDE SEQUENCE</scope>
    <source>
        <strain evidence="2">G02</strain>
    </source>
</reference>
<dbReference type="InterPro" id="IPR026960">
    <property type="entry name" value="RVT-Znf"/>
</dbReference>
<accession>A0AAW2S084</accession>
<evidence type="ECO:0000259" key="1">
    <source>
        <dbReference type="Pfam" id="PF13966"/>
    </source>
</evidence>
<dbReference type="AlphaFoldDB" id="A0AAW2S084"/>
<protein>
    <recommendedName>
        <fullName evidence="1">Reverse transcriptase zinc-binding domain-containing protein</fullName>
    </recommendedName>
</protein>
<comment type="caution">
    <text evidence="2">The sequence shown here is derived from an EMBL/GenBank/DDBJ whole genome shotgun (WGS) entry which is preliminary data.</text>
</comment>